<sequence length="476" mass="51972">MNITRDMRTVMRQYELTEPMVRAIYTGENDEVIDCNWRTEAALIERRLMHRTMSNLTLEGRDVLAALKAAEGVVAPAAVETPAPKVVEGRIVGHAGVTKGSLPKHSDDPHVRAAIGALGNLKLAELTDDFDPKEGADVRGFMVEPRGHGRVAVYWVFGGLLRDYNDKPFRVELQIAADNLRDACWRVEPTAKSSLCMFAWGPIDEFSMDIGKQQEADAVARLPKIQAGDVVEAEAASPVPDTIRVRVTGEPQHNPVHFGTVLSTAEGTIVVKTDSVIVADGTPASLAPMSEAFERNIAAANDVLAGIDFGEDEPLAPAPERLRDDVSYAIQWRKDGGKWHGDVTTSALHGRDEADAYVADVQALAEPGVEVRAVEHRLTHTVLPMPGEAKPSDVDHGPIDARTLRSGCRVDLYGAERLIWKVEYLHAGNYLRFHTVPPAGEHPSYFVFTKSPGEQVELISRDPAVDVTGRPVVDAR</sequence>
<name>A0ABV9B6J3_9ACTN</name>
<proteinExistence type="predicted"/>
<reference evidence="2" key="1">
    <citation type="journal article" date="2019" name="Int. J. Syst. Evol. Microbiol.">
        <title>The Global Catalogue of Microorganisms (GCM) 10K type strain sequencing project: providing services to taxonomists for standard genome sequencing and annotation.</title>
        <authorList>
            <consortium name="The Broad Institute Genomics Platform"/>
            <consortium name="The Broad Institute Genome Sequencing Center for Infectious Disease"/>
            <person name="Wu L."/>
            <person name="Ma J."/>
        </authorList>
    </citation>
    <scope>NUCLEOTIDE SEQUENCE [LARGE SCALE GENOMIC DNA]</scope>
    <source>
        <strain evidence="2">CGMCC 4.7177</strain>
    </source>
</reference>
<comment type="caution">
    <text evidence="1">The sequence shown here is derived from an EMBL/GenBank/DDBJ whole genome shotgun (WGS) entry which is preliminary data.</text>
</comment>
<accession>A0ABV9B6J3</accession>
<evidence type="ECO:0000313" key="1">
    <source>
        <dbReference type="EMBL" id="MFC4506613.1"/>
    </source>
</evidence>
<dbReference type="EMBL" id="JBHSFK010000045">
    <property type="protein sequence ID" value="MFC4506613.1"/>
    <property type="molecule type" value="Genomic_DNA"/>
</dbReference>
<dbReference type="Proteomes" id="UP001595839">
    <property type="component" value="Unassembled WGS sequence"/>
</dbReference>
<evidence type="ECO:0000313" key="2">
    <source>
        <dbReference type="Proteomes" id="UP001595839"/>
    </source>
</evidence>
<dbReference type="RefSeq" id="WP_381184737.1">
    <property type="nucleotide sequence ID" value="NZ_JBHSFK010000045.1"/>
</dbReference>
<protein>
    <submittedName>
        <fullName evidence="1">Uncharacterized protein</fullName>
    </submittedName>
</protein>
<organism evidence="1 2">
    <name type="scientific">Streptomyces vulcanius</name>
    <dbReference type="NCBI Taxonomy" id="1441876"/>
    <lineage>
        <taxon>Bacteria</taxon>
        <taxon>Bacillati</taxon>
        <taxon>Actinomycetota</taxon>
        <taxon>Actinomycetes</taxon>
        <taxon>Kitasatosporales</taxon>
        <taxon>Streptomycetaceae</taxon>
        <taxon>Streptomyces</taxon>
    </lineage>
</organism>
<gene>
    <name evidence="1" type="ORF">ACFPIH_45430</name>
</gene>
<keyword evidence="2" id="KW-1185">Reference proteome</keyword>